<reference evidence="1 2" key="1">
    <citation type="journal article" date="2019" name="Nat. Commun.">
        <title>The antimicrobial potential of Streptomyces from insect microbiomes.</title>
        <authorList>
            <person name="Chevrette M.G."/>
            <person name="Carlson C.M."/>
            <person name="Ortega H.E."/>
            <person name="Thomas C."/>
            <person name="Ananiev G.E."/>
            <person name="Barns K.J."/>
            <person name="Book A.J."/>
            <person name="Cagnazzo J."/>
            <person name="Carlos C."/>
            <person name="Flanigan W."/>
            <person name="Grubbs K.J."/>
            <person name="Horn H.A."/>
            <person name="Hoffmann F.M."/>
            <person name="Klassen J.L."/>
            <person name="Knack J.J."/>
            <person name="Lewin G.R."/>
            <person name="McDonald B.R."/>
            <person name="Muller L."/>
            <person name="Melo W.G.P."/>
            <person name="Pinto-Tomas A.A."/>
            <person name="Schmitz A."/>
            <person name="Wendt-Pienkowski E."/>
            <person name="Wildman S."/>
            <person name="Zhao M."/>
            <person name="Zhang F."/>
            <person name="Bugni T.S."/>
            <person name="Andes D.R."/>
            <person name="Pupo M.T."/>
            <person name="Currie C.R."/>
        </authorList>
    </citation>
    <scope>NUCLEOTIDE SEQUENCE [LARGE SCALE GENOMIC DNA]</scope>
    <source>
        <strain evidence="1 2">SID5840</strain>
    </source>
</reference>
<accession>A0A7K2IRT6</accession>
<dbReference type="EMBL" id="WWHY01000001">
    <property type="protein sequence ID" value="MYR32702.1"/>
    <property type="molecule type" value="Genomic_DNA"/>
</dbReference>
<name>A0A7K2IRT6_9ACTN</name>
<dbReference type="Pfam" id="PF04978">
    <property type="entry name" value="MST"/>
    <property type="match status" value="1"/>
</dbReference>
<organism evidence="1 2">
    <name type="scientific">Nocardiopsis alba</name>
    <dbReference type="NCBI Taxonomy" id="53437"/>
    <lineage>
        <taxon>Bacteria</taxon>
        <taxon>Bacillati</taxon>
        <taxon>Actinomycetota</taxon>
        <taxon>Actinomycetes</taxon>
        <taxon>Streptosporangiales</taxon>
        <taxon>Nocardiopsidaceae</taxon>
        <taxon>Nocardiopsis</taxon>
    </lineage>
</organism>
<dbReference type="InterPro" id="IPR007061">
    <property type="entry name" value="MST-like"/>
</dbReference>
<sequence>MTTNSSVNGTIDVEREALLTFLAEQREFLLTTLQGLDEERATRRTTDSSLHLAGIVKHLNEVERSWIAFIQDGPVEVDYEDPETFEKHENGFRLLEGETLEGVLADYAETARATEEYVRSLPDLEVSHPLPEAPWFEKGVSWTARDVLLHMLREISQHCGHADIVRESLDGQKTMG</sequence>
<protein>
    <submittedName>
        <fullName evidence="1">DUF664 domain-containing protein</fullName>
    </submittedName>
</protein>
<dbReference type="AlphaFoldDB" id="A0A7K2IRT6"/>
<gene>
    <name evidence="1" type="ORF">GTW20_10540</name>
</gene>
<evidence type="ECO:0000313" key="2">
    <source>
        <dbReference type="Proteomes" id="UP000467124"/>
    </source>
</evidence>
<dbReference type="Proteomes" id="UP000467124">
    <property type="component" value="Unassembled WGS sequence"/>
</dbReference>
<dbReference type="Gene3D" id="1.20.120.450">
    <property type="entry name" value="dinb family like domain"/>
    <property type="match status" value="1"/>
</dbReference>
<comment type="caution">
    <text evidence="1">The sequence shown here is derived from an EMBL/GenBank/DDBJ whole genome shotgun (WGS) entry which is preliminary data.</text>
</comment>
<dbReference type="RefSeq" id="WP_161110862.1">
    <property type="nucleotide sequence ID" value="NZ_WWHY01000001.1"/>
</dbReference>
<dbReference type="SUPFAM" id="SSF109854">
    <property type="entry name" value="DinB/YfiT-like putative metalloenzymes"/>
    <property type="match status" value="1"/>
</dbReference>
<dbReference type="InterPro" id="IPR034660">
    <property type="entry name" value="DinB/YfiT-like"/>
</dbReference>
<evidence type="ECO:0000313" key="1">
    <source>
        <dbReference type="EMBL" id="MYR32702.1"/>
    </source>
</evidence>
<proteinExistence type="predicted"/>